<reference evidence="1" key="1">
    <citation type="submission" date="2019-03" db="EMBL/GenBank/DDBJ databases">
        <authorList>
            <person name="Mank J."/>
            <person name="Almeida P."/>
        </authorList>
    </citation>
    <scope>NUCLEOTIDE SEQUENCE</scope>
    <source>
        <strain evidence="1">78183</strain>
    </source>
</reference>
<organism evidence="1">
    <name type="scientific">Salix viminalis</name>
    <name type="common">Common osier</name>
    <name type="synonym">Basket willow</name>
    <dbReference type="NCBI Taxonomy" id="40686"/>
    <lineage>
        <taxon>Eukaryota</taxon>
        <taxon>Viridiplantae</taxon>
        <taxon>Streptophyta</taxon>
        <taxon>Embryophyta</taxon>
        <taxon>Tracheophyta</taxon>
        <taxon>Spermatophyta</taxon>
        <taxon>Magnoliopsida</taxon>
        <taxon>eudicotyledons</taxon>
        <taxon>Gunneridae</taxon>
        <taxon>Pentapetalae</taxon>
        <taxon>rosids</taxon>
        <taxon>fabids</taxon>
        <taxon>Malpighiales</taxon>
        <taxon>Salicaceae</taxon>
        <taxon>Saliceae</taxon>
        <taxon>Salix</taxon>
    </lineage>
</organism>
<gene>
    <name evidence="1" type="ORF">SVIM_LOCUS126719</name>
</gene>
<accession>A0A6N2KR98</accession>
<dbReference type="AlphaFoldDB" id="A0A6N2KR98"/>
<dbReference type="EMBL" id="CAADRP010000668">
    <property type="protein sequence ID" value="VFU31111.1"/>
    <property type="molecule type" value="Genomic_DNA"/>
</dbReference>
<name>A0A6N2KR98_SALVM</name>
<evidence type="ECO:0000313" key="1">
    <source>
        <dbReference type="EMBL" id="VFU31111.1"/>
    </source>
</evidence>
<protein>
    <submittedName>
        <fullName evidence="1">Uncharacterized protein</fullName>
    </submittedName>
</protein>
<sequence length="61" mass="6881">MYNIFIVPWGSRAHQSAWNNNVIGQEGQPLKIYWVCLDHIFLRGGSSYGDDCSNSGGYIML</sequence>
<proteinExistence type="predicted"/>